<keyword evidence="2" id="KW-1185">Reference proteome</keyword>
<organism evidence="1 2">
    <name type="scientific">Actinoplanes ianthinogenes</name>
    <dbReference type="NCBI Taxonomy" id="122358"/>
    <lineage>
        <taxon>Bacteria</taxon>
        <taxon>Bacillati</taxon>
        <taxon>Actinomycetota</taxon>
        <taxon>Actinomycetes</taxon>
        <taxon>Micromonosporales</taxon>
        <taxon>Micromonosporaceae</taxon>
        <taxon>Actinoplanes</taxon>
    </lineage>
</organism>
<reference evidence="1 2" key="1">
    <citation type="submission" date="2020-08" db="EMBL/GenBank/DDBJ databases">
        <title>Whole genome shotgun sequence of Actinoplanes ianthinogenes NBRC 13996.</title>
        <authorList>
            <person name="Komaki H."/>
            <person name="Tamura T."/>
        </authorList>
    </citation>
    <scope>NUCLEOTIDE SEQUENCE [LARGE SCALE GENOMIC DNA]</scope>
    <source>
        <strain evidence="1 2">NBRC 13996</strain>
    </source>
</reference>
<evidence type="ECO:0000313" key="1">
    <source>
        <dbReference type="EMBL" id="BCJ44179.1"/>
    </source>
</evidence>
<accession>A0ABM7LXY8</accession>
<dbReference type="EMBL" id="AP023356">
    <property type="protein sequence ID" value="BCJ44179.1"/>
    <property type="molecule type" value="Genomic_DNA"/>
</dbReference>
<evidence type="ECO:0008006" key="3">
    <source>
        <dbReference type="Google" id="ProtNLM"/>
    </source>
</evidence>
<protein>
    <recommendedName>
        <fullName evidence="3">Arylsulfatase</fullName>
    </recommendedName>
</protein>
<proteinExistence type="predicted"/>
<name>A0ABM7LXY8_9ACTN</name>
<gene>
    <name evidence="1" type="ORF">Aiant_48360</name>
</gene>
<dbReference type="Proteomes" id="UP000676967">
    <property type="component" value="Chromosome"/>
</dbReference>
<sequence length="208" mass="21828">MSGGDYGVRVSTIGFLHTADVHVATFRDLVAELAPGWRDRHLVDPSLLADARAGLPVEERVRARLAELGGADVIVCTCSTIGPEAERAGVLRGDRPMARAAVAAAGGGRIAVAFSVASTLEPTTALLRDEDPAADLLLVPCLEAWEFFEAGDLERYYAVVAERLREVDAEVIVLAQPSLAPVAALLPGRVVLSSPRAAVLAATTLPGR</sequence>
<evidence type="ECO:0000313" key="2">
    <source>
        <dbReference type="Proteomes" id="UP000676967"/>
    </source>
</evidence>